<keyword evidence="1" id="KW-0880">Kelch repeat</keyword>
<keyword evidence="3" id="KW-1133">Transmembrane helix</keyword>
<evidence type="ECO:0000313" key="4">
    <source>
        <dbReference type="EMBL" id="KAK6529091.1"/>
    </source>
</evidence>
<feature type="transmembrane region" description="Helical" evidence="3">
    <location>
        <begin position="468"/>
        <end position="493"/>
    </location>
</feature>
<evidence type="ECO:0000313" key="5">
    <source>
        <dbReference type="Proteomes" id="UP001365542"/>
    </source>
</evidence>
<accession>A0AAV9WYW1</accession>
<organism evidence="4 5">
    <name type="scientific">Orbilia ellipsospora</name>
    <dbReference type="NCBI Taxonomy" id="2528407"/>
    <lineage>
        <taxon>Eukaryota</taxon>
        <taxon>Fungi</taxon>
        <taxon>Dikarya</taxon>
        <taxon>Ascomycota</taxon>
        <taxon>Pezizomycotina</taxon>
        <taxon>Orbiliomycetes</taxon>
        <taxon>Orbiliales</taxon>
        <taxon>Orbiliaceae</taxon>
        <taxon>Orbilia</taxon>
    </lineage>
</organism>
<reference evidence="4 5" key="1">
    <citation type="submission" date="2019-10" db="EMBL/GenBank/DDBJ databases">
        <authorList>
            <person name="Palmer J.M."/>
        </authorList>
    </citation>
    <scope>NUCLEOTIDE SEQUENCE [LARGE SCALE GENOMIC DNA]</scope>
    <source>
        <strain evidence="4 5">TWF694</strain>
    </source>
</reference>
<evidence type="ECO:0000256" key="3">
    <source>
        <dbReference type="SAM" id="Phobius"/>
    </source>
</evidence>
<evidence type="ECO:0000256" key="2">
    <source>
        <dbReference type="ARBA" id="ARBA00022737"/>
    </source>
</evidence>
<dbReference type="EMBL" id="JAVHJO010000014">
    <property type="protein sequence ID" value="KAK6529091.1"/>
    <property type="molecule type" value="Genomic_DNA"/>
</dbReference>
<dbReference type="Proteomes" id="UP001365542">
    <property type="component" value="Unassembled WGS sequence"/>
</dbReference>
<dbReference type="PANTHER" id="PTHR46093:SF18">
    <property type="entry name" value="FIBRONECTIN TYPE-III DOMAIN-CONTAINING PROTEIN"/>
    <property type="match status" value="1"/>
</dbReference>
<keyword evidence="2" id="KW-0677">Repeat</keyword>
<proteinExistence type="predicted"/>
<evidence type="ECO:0000256" key="1">
    <source>
        <dbReference type="ARBA" id="ARBA00022441"/>
    </source>
</evidence>
<dbReference type="CDD" id="cd12087">
    <property type="entry name" value="TM_EGFR-like"/>
    <property type="match status" value="1"/>
</dbReference>
<name>A0AAV9WYW1_9PEZI</name>
<protein>
    <recommendedName>
        <fullName evidence="6">Kelch repeat protein</fullName>
    </recommendedName>
</protein>
<keyword evidence="3" id="KW-0472">Membrane</keyword>
<dbReference type="Gene3D" id="2.120.10.80">
    <property type="entry name" value="Kelch-type beta propeller"/>
    <property type="match status" value="1"/>
</dbReference>
<keyword evidence="5" id="KW-1185">Reference proteome</keyword>
<comment type="caution">
    <text evidence="4">The sequence shown here is derived from an EMBL/GenBank/DDBJ whole genome shotgun (WGS) entry which is preliminary data.</text>
</comment>
<keyword evidence="3" id="KW-0812">Transmembrane</keyword>
<dbReference type="Pfam" id="PF24681">
    <property type="entry name" value="Kelch_KLHDC2_KLHL20_DRC7"/>
    <property type="match status" value="1"/>
</dbReference>
<dbReference type="SUPFAM" id="SSF117281">
    <property type="entry name" value="Kelch motif"/>
    <property type="match status" value="1"/>
</dbReference>
<dbReference type="InterPro" id="IPR015915">
    <property type="entry name" value="Kelch-typ_b-propeller"/>
</dbReference>
<sequence>MAAYLENTSIVPRAAASRGDICQLSTPGIAIVGGTLYVGMGGFAFSSGNSSTVNLNSIFGIPLNNSFPVHSSVSADSYYEISISSTSFPEAGVQGTILYTNTSLYFYDPVFPRDTTSIFTYNAETNTQRTLSVNGSDNYPFQNTQGGIASDPSSGRMFYTGHFEGTEGSDTSPPTAKRPWLQILYEDGRNNTVTWLEGAGGGPELYGAAMHYLRYGKEGILVAFGGLVPGNLTETRDFKNIYVFDISSQVWYLVEATGAFNDSQIPGPRQLFCTGLSAAPDSSTFQITMFGGLLSDESEIRNRIFTLIIPTFQWLEVTPRNLLSGTGDDSRWNHQCTVWQDNQMFVVGGHVSSASGNIYTDCEDNPPLLILDTNTFEWKDRFDPTQNASQPRAIFELVGGDANGGNTKKAPAAGFNNPALSTIFANVLPRITAPTSFVTAVEASPSTTTTSATTSLPTGGGLSSRSKVAIIAGSVSGGIVFLALIAGFIYYFWSRRRRLGYDLPPIVIGYDSNGNPVYNGSFGGIGHYSNNSFGGILGTPPVSEILGGVDHTLPIGGIAAR</sequence>
<gene>
    <name evidence="4" type="ORF">TWF694_004309</name>
</gene>
<evidence type="ECO:0008006" key="6">
    <source>
        <dbReference type="Google" id="ProtNLM"/>
    </source>
</evidence>
<dbReference type="PANTHER" id="PTHR46093">
    <property type="entry name" value="ACYL-COA-BINDING DOMAIN-CONTAINING PROTEIN 5"/>
    <property type="match status" value="1"/>
</dbReference>
<dbReference type="AlphaFoldDB" id="A0AAV9WYW1"/>